<keyword evidence="9" id="KW-1185">Reference proteome</keyword>
<dbReference type="InterPro" id="IPR001792">
    <property type="entry name" value="Acylphosphatase-like_dom"/>
</dbReference>
<name>A0A8J7AW57_9CYAN</name>
<reference evidence="8" key="1">
    <citation type="submission" date="2020-10" db="EMBL/GenBank/DDBJ databases">
        <authorList>
            <person name="Castelo-Branco R."/>
            <person name="Eusebio N."/>
            <person name="Adriana R."/>
            <person name="Vieira A."/>
            <person name="Brugerolle De Fraissinette N."/>
            <person name="Rezende De Castro R."/>
            <person name="Schneider M.P."/>
            <person name="Vasconcelos V."/>
            <person name="Leao P.N."/>
        </authorList>
    </citation>
    <scope>NUCLEOTIDE SEQUENCE</scope>
    <source>
        <strain evidence="8">LEGE 07310</strain>
    </source>
</reference>
<evidence type="ECO:0000259" key="7">
    <source>
        <dbReference type="PROSITE" id="PS51160"/>
    </source>
</evidence>
<organism evidence="8 9">
    <name type="scientific">Vasconcelosia minhoensis LEGE 07310</name>
    <dbReference type="NCBI Taxonomy" id="915328"/>
    <lineage>
        <taxon>Bacteria</taxon>
        <taxon>Bacillati</taxon>
        <taxon>Cyanobacteriota</taxon>
        <taxon>Cyanophyceae</taxon>
        <taxon>Nodosilineales</taxon>
        <taxon>Cymatolegaceae</taxon>
        <taxon>Vasconcelosia</taxon>
        <taxon>Vasconcelosia minhoensis</taxon>
    </lineage>
</organism>
<evidence type="ECO:0000256" key="5">
    <source>
        <dbReference type="PROSITE-ProRule" id="PRU00520"/>
    </source>
</evidence>
<accession>A0A8J7AW57</accession>
<dbReference type="PROSITE" id="PS51160">
    <property type="entry name" value="ACYLPHOSPHATASE_3"/>
    <property type="match status" value="1"/>
</dbReference>
<dbReference type="Proteomes" id="UP000636505">
    <property type="component" value="Unassembled WGS sequence"/>
</dbReference>
<evidence type="ECO:0000256" key="2">
    <source>
        <dbReference type="ARBA" id="ARBA00012150"/>
    </source>
</evidence>
<proteinExistence type="inferred from homology"/>
<dbReference type="SUPFAM" id="SSF54975">
    <property type="entry name" value="Acylphosphatase/BLUF domain-like"/>
    <property type="match status" value="1"/>
</dbReference>
<evidence type="ECO:0000313" key="8">
    <source>
        <dbReference type="EMBL" id="MBE9076857.1"/>
    </source>
</evidence>
<dbReference type="Pfam" id="PF00708">
    <property type="entry name" value="Acylphosphatase"/>
    <property type="match status" value="1"/>
</dbReference>
<dbReference type="GO" id="GO:0003998">
    <property type="term" value="F:acylphosphatase activity"/>
    <property type="evidence" value="ECO:0007669"/>
    <property type="project" value="UniProtKB-EC"/>
</dbReference>
<feature type="active site" evidence="5">
    <location>
        <position position="18"/>
    </location>
</feature>
<dbReference type="EMBL" id="JADEXG010000010">
    <property type="protein sequence ID" value="MBE9076857.1"/>
    <property type="molecule type" value="Genomic_DNA"/>
</dbReference>
<dbReference type="PANTHER" id="PTHR47268:SF4">
    <property type="entry name" value="ACYLPHOSPHATASE"/>
    <property type="match status" value="1"/>
</dbReference>
<feature type="domain" description="Acylphosphatase-like" evidence="7">
    <location>
        <begin position="3"/>
        <end position="90"/>
    </location>
</feature>
<dbReference type="PRINTS" id="PR00112">
    <property type="entry name" value="ACYLPHPHTASE"/>
</dbReference>
<dbReference type="AlphaFoldDB" id="A0A8J7AW57"/>
<evidence type="ECO:0000256" key="4">
    <source>
        <dbReference type="ARBA" id="ARBA00047645"/>
    </source>
</evidence>
<gene>
    <name evidence="8" type="primary">yccX</name>
    <name evidence="8" type="ORF">IQ241_06030</name>
</gene>
<dbReference type="NCBIfam" id="NF011019">
    <property type="entry name" value="PRK14448.1"/>
    <property type="match status" value="1"/>
</dbReference>
<dbReference type="InterPro" id="IPR020456">
    <property type="entry name" value="Acylphosphatase"/>
</dbReference>
<evidence type="ECO:0000313" key="9">
    <source>
        <dbReference type="Proteomes" id="UP000636505"/>
    </source>
</evidence>
<comment type="catalytic activity">
    <reaction evidence="4 5">
        <text>an acyl phosphate + H2O = a carboxylate + phosphate + H(+)</text>
        <dbReference type="Rhea" id="RHEA:14965"/>
        <dbReference type="ChEBI" id="CHEBI:15377"/>
        <dbReference type="ChEBI" id="CHEBI:15378"/>
        <dbReference type="ChEBI" id="CHEBI:29067"/>
        <dbReference type="ChEBI" id="CHEBI:43474"/>
        <dbReference type="ChEBI" id="CHEBI:59918"/>
        <dbReference type="EC" id="3.6.1.7"/>
    </reaction>
</comment>
<protein>
    <recommendedName>
        <fullName evidence="3 5">acylphosphatase</fullName>
        <ecNumber evidence="2 5">3.6.1.7</ecNumber>
    </recommendedName>
</protein>
<sequence length="90" mass="9780">MQRVKLTVHGRVQGVGYRYHTQQQAQQLGLVGYVQNQSDGTVEIVAEGDAAAIQQLLSWTQQGPPAARVERVESEALAAGQPFSAFEISK</sequence>
<comment type="similarity">
    <text evidence="1 6">Belongs to the acylphosphatase family.</text>
</comment>
<keyword evidence="5 8" id="KW-0378">Hydrolase</keyword>
<dbReference type="Gene3D" id="3.30.70.100">
    <property type="match status" value="1"/>
</dbReference>
<dbReference type="PANTHER" id="PTHR47268">
    <property type="entry name" value="ACYLPHOSPHATASE"/>
    <property type="match status" value="1"/>
</dbReference>
<evidence type="ECO:0000256" key="6">
    <source>
        <dbReference type="RuleBase" id="RU004168"/>
    </source>
</evidence>
<dbReference type="RefSeq" id="WP_193905521.1">
    <property type="nucleotide sequence ID" value="NZ_JADEXG010000010.1"/>
</dbReference>
<evidence type="ECO:0000256" key="3">
    <source>
        <dbReference type="ARBA" id="ARBA00015991"/>
    </source>
</evidence>
<dbReference type="NCBIfam" id="NF011000">
    <property type="entry name" value="PRK14426.1"/>
    <property type="match status" value="1"/>
</dbReference>
<dbReference type="EC" id="3.6.1.7" evidence="2 5"/>
<dbReference type="InterPro" id="IPR036046">
    <property type="entry name" value="Acylphosphatase-like_dom_sf"/>
</dbReference>
<dbReference type="PROSITE" id="PS00151">
    <property type="entry name" value="ACYLPHOSPHATASE_2"/>
    <property type="match status" value="1"/>
</dbReference>
<dbReference type="InterPro" id="IPR017968">
    <property type="entry name" value="Acylphosphatase_CS"/>
</dbReference>
<feature type="active site" evidence="5">
    <location>
        <position position="36"/>
    </location>
</feature>
<evidence type="ECO:0000256" key="1">
    <source>
        <dbReference type="ARBA" id="ARBA00005614"/>
    </source>
</evidence>
<comment type="caution">
    <text evidence="8">The sequence shown here is derived from an EMBL/GenBank/DDBJ whole genome shotgun (WGS) entry which is preliminary data.</text>
</comment>